<evidence type="ECO:0000313" key="3">
    <source>
        <dbReference type="Proteomes" id="UP000823674"/>
    </source>
</evidence>
<gene>
    <name evidence="2" type="primary">A10p015360.1_BraROA</name>
    <name evidence="2" type="ORF">IGI04_039717</name>
</gene>
<evidence type="ECO:0000313" key="2">
    <source>
        <dbReference type="EMBL" id="KAG5375121.1"/>
    </source>
</evidence>
<accession>A0ABQ7KM76</accession>
<keyword evidence="3" id="KW-1185">Reference proteome</keyword>
<dbReference type="Proteomes" id="UP000823674">
    <property type="component" value="Chromosome A10"/>
</dbReference>
<evidence type="ECO:0000256" key="1">
    <source>
        <dbReference type="SAM" id="MobiDB-lite"/>
    </source>
</evidence>
<reference evidence="2 3" key="1">
    <citation type="submission" date="2021-03" db="EMBL/GenBank/DDBJ databases">
        <authorList>
            <person name="King G.J."/>
            <person name="Bancroft I."/>
            <person name="Baten A."/>
            <person name="Bloomfield J."/>
            <person name="Borpatragohain P."/>
            <person name="He Z."/>
            <person name="Irish N."/>
            <person name="Irwin J."/>
            <person name="Liu K."/>
            <person name="Mauleon R.P."/>
            <person name="Moore J."/>
            <person name="Morris R."/>
            <person name="Ostergaard L."/>
            <person name="Wang B."/>
            <person name="Wells R."/>
        </authorList>
    </citation>
    <scope>NUCLEOTIDE SEQUENCE [LARGE SCALE GENOMIC DNA]</scope>
    <source>
        <strain evidence="2">R-o-18</strain>
        <tissue evidence="2">Leaf</tissue>
    </source>
</reference>
<name>A0ABQ7KM76_BRACM</name>
<organism evidence="2 3">
    <name type="scientific">Brassica rapa subsp. trilocularis</name>
    <dbReference type="NCBI Taxonomy" id="1813537"/>
    <lineage>
        <taxon>Eukaryota</taxon>
        <taxon>Viridiplantae</taxon>
        <taxon>Streptophyta</taxon>
        <taxon>Embryophyta</taxon>
        <taxon>Tracheophyta</taxon>
        <taxon>Spermatophyta</taxon>
        <taxon>Magnoliopsida</taxon>
        <taxon>eudicotyledons</taxon>
        <taxon>Gunneridae</taxon>
        <taxon>Pentapetalae</taxon>
        <taxon>rosids</taxon>
        <taxon>malvids</taxon>
        <taxon>Brassicales</taxon>
        <taxon>Brassicaceae</taxon>
        <taxon>Brassiceae</taxon>
        <taxon>Brassica</taxon>
    </lineage>
</organism>
<feature type="non-terminal residue" evidence="2">
    <location>
        <position position="1"/>
    </location>
</feature>
<feature type="region of interest" description="Disordered" evidence="1">
    <location>
        <begin position="26"/>
        <end position="53"/>
    </location>
</feature>
<comment type="caution">
    <text evidence="2">The sequence shown here is derived from an EMBL/GenBank/DDBJ whole genome shotgun (WGS) entry which is preliminary data.</text>
</comment>
<protein>
    <submittedName>
        <fullName evidence="2">Uncharacterized protein</fullName>
    </submittedName>
</protein>
<dbReference type="EMBL" id="JADBGQ010000010">
    <property type="protein sequence ID" value="KAG5375121.1"/>
    <property type="molecule type" value="Genomic_DNA"/>
</dbReference>
<sequence length="257" mass="29116">IDDMARSRKRIRNMVAGPYNAATLFSRPDPSAYSSGTASTQEHVPESQSQGRSLQATLAPYVPPAPYEPAPYYPQFLMDNCLGQTVSDIIKANFWHTHPNLSLTLYHVWRTCFNKNKLVYCCHRKGEGSVKGMSRLKNNVGDWKDGANPIYVINDVWKGLKAYWNLPKSVRRFLKCSAARLTSDAEDNLPIPIHLDSPHTLGGGTYKLRTTMPTGTTLGPWWGCSMLLQRQTRPLHRCGRLYVRTLTPNPLWKNREI</sequence>
<feature type="compositionally biased region" description="Polar residues" evidence="1">
    <location>
        <begin position="32"/>
        <end position="53"/>
    </location>
</feature>
<proteinExistence type="predicted"/>